<dbReference type="Proteomes" id="UP000054481">
    <property type="component" value="Unassembled WGS sequence"/>
</dbReference>
<dbReference type="PANTHER" id="PTHR48122:SF1">
    <property type="entry name" value="CENTROMERE PROTEIN H"/>
    <property type="match status" value="1"/>
</dbReference>
<sequence>MSRDEAMADSHGDHAGALPLSPDEQRVLDLFDTLQRLRLEVSMMNALASHRAGEVCSFVGDVDGSDTTTGARGPVSASRTTLDDLVEARAKFKLRNDAVEAVMMANPILKAVHNGTDASPVERDLLAYVRQRDEAVISAAKQAGEEETLRSQLTSIQAETVRCSRKNQETAAMLCDLANTVKQRQTGNVDSVEAQGEIARLEAKVASRRRRWRVMKGVASGIIAGSGVDWANDQDLCDIVLDPEVEE</sequence>
<comment type="subcellular location">
    <subcellularLocation>
        <location evidence="2">Chromosome</location>
        <location evidence="2">Centromere</location>
        <location evidence="2">Kinetochore</location>
    </subcellularLocation>
    <subcellularLocation>
        <location evidence="1">Nucleus</location>
    </subcellularLocation>
</comment>
<evidence type="ECO:0000256" key="4">
    <source>
        <dbReference type="ARBA" id="ARBA00022838"/>
    </source>
</evidence>
<organism evidence="10 11">
    <name type="scientific">Hirsutella minnesotensis 3608</name>
    <dbReference type="NCBI Taxonomy" id="1043627"/>
    <lineage>
        <taxon>Eukaryota</taxon>
        <taxon>Fungi</taxon>
        <taxon>Dikarya</taxon>
        <taxon>Ascomycota</taxon>
        <taxon>Pezizomycotina</taxon>
        <taxon>Sordariomycetes</taxon>
        <taxon>Hypocreomycetidae</taxon>
        <taxon>Hypocreales</taxon>
        <taxon>Ophiocordycipitaceae</taxon>
        <taxon>Hirsutella</taxon>
    </lineage>
</organism>
<keyword evidence="5" id="KW-0539">Nucleus</keyword>
<evidence type="ECO:0000259" key="9">
    <source>
        <dbReference type="Pfam" id="PF05837"/>
    </source>
</evidence>
<evidence type="ECO:0000256" key="3">
    <source>
        <dbReference type="ARBA" id="ARBA00022454"/>
    </source>
</evidence>
<evidence type="ECO:0000313" key="10">
    <source>
        <dbReference type="EMBL" id="KJZ73498.1"/>
    </source>
</evidence>
<dbReference type="GO" id="GO:0051382">
    <property type="term" value="P:kinetochore assembly"/>
    <property type="evidence" value="ECO:0007669"/>
    <property type="project" value="InterPro"/>
</dbReference>
<evidence type="ECO:0000256" key="5">
    <source>
        <dbReference type="ARBA" id="ARBA00023242"/>
    </source>
</evidence>
<dbReference type="InterPro" id="IPR040034">
    <property type="entry name" value="CENP-H"/>
</dbReference>
<feature type="region of interest" description="Disordered" evidence="8">
    <location>
        <begin position="1"/>
        <end position="20"/>
    </location>
</feature>
<keyword evidence="6" id="KW-0137">Centromere</keyword>
<dbReference type="EMBL" id="KQ030534">
    <property type="protein sequence ID" value="KJZ73498.1"/>
    <property type="molecule type" value="Genomic_DNA"/>
</dbReference>
<gene>
    <name evidence="10" type="ORF">HIM_07054</name>
</gene>
<evidence type="ECO:0000256" key="8">
    <source>
        <dbReference type="SAM" id="MobiDB-lite"/>
    </source>
</evidence>
<evidence type="ECO:0000256" key="7">
    <source>
        <dbReference type="ARBA" id="ARBA00025735"/>
    </source>
</evidence>
<comment type="similarity">
    <text evidence="7">Belongs to the CENP-H/MCM16 family.</text>
</comment>
<feature type="domain" description="Centromere protein H C-terminal" evidence="9">
    <location>
        <begin position="25"/>
        <end position="244"/>
    </location>
</feature>
<evidence type="ECO:0000313" key="11">
    <source>
        <dbReference type="Proteomes" id="UP000054481"/>
    </source>
</evidence>
<protein>
    <recommendedName>
        <fullName evidence="9">Centromere protein H C-terminal domain-containing protein</fullName>
    </recommendedName>
</protein>
<evidence type="ECO:0000256" key="1">
    <source>
        <dbReference type="ARBA" id="ARBA00004123"/>
    </source>
</evidence>
<dbReference type="GO" id="GO:0043515">
    <property type="term" value="F:kinetochore binding"/>
    <property type="evidence" value="ECO:0007669"/>
    <property type="project" value="TreeGrafter"/>
</dbReference>
<proteinExistence type="inferred from homology"/>
<dbReference type="OrthoDB" id="2274804at2759"/>
<keyword evidence="11" id="KW-1185">Reference proteome</keyword>
<dbReference type="AlphaFoldDB" id="A0A0F7ZTQ0"/>
<name>A0A0F7ZTQ0_9HYPO</name>
<keyword evidence="3" id="KW-0158">Chromosome</keyword>
<dbReference type="Pfam" id="PF05837">
    <property type="entry name" value="CENP-H"/>
    <property type="match status" value="1"/>
</dbReference>
<reference evidence="10 11" key="1">
    <citation type="journal article" date="2014" name="Genome Biol. Evol.">
        <title>Comparative genomics and transcriptomics analyses reveal divergent lifestyle features of nematode endoparasitic fungus Hirsutella minnesotensis.</title>
        <authorList>
            <person name="Lai Y."/>
            <person name="Liu K."/>
            <person name="Zhang X."/>
            <person name="Zhang X."/>
            <person name="Li K."/>
            <person name="Wang N."/>
            <person name="Shu C."/>
            <person name="Wu Y."/>
            <person name="Wang C."/>
            <person name="Bushley K.E."/>
            <person name="Xiang M."/>
            <person name="Liu X."/>
        </authorList>
    </citation>
    <scope>NUCLEOTIDE SEQUENCE [LARGE SCALE GENOMIC DNA]</scope>
    <source>
        <strain evidence="10 11">3608</strain>
    </source>
</reference>
<dbReference type="GO" id="GO:0000776">
    <property type="term" value="C:kinetochore"/>
    <property type="evidence" value="ECO:0007669"/>
    <property type="project" value="UniProtKB-KW"/>
</dbReference>
<dbReference type="GO" id="GO:0007052">
    <property type="term" value="P:mitotic spindle organization"/>
    <property type="evidence" value="ECO:0007669"/>
    <property type="project" value="TreeGrafter"/>
</dbReference>
<dbReference type="GO" id="GO:0005634">
    <property type="term" value="C:nucleus"/>
    <property type="evidence" value="ECO:0007669"/>
    <property type="project" value="UniProtKB-SubCell"/>
</dbReference>
<dbReference type="GO" id="GO:0007059">
    <property type="term" value="P:chromosome segregation"/>
    <property type="evidence" value="ECO:0007669"/>
    <property type="project" value="TreeGrafter"/>
</dbReference>
<evidence type="ECO:0000256" key="6">
    <source>
        <dbReference type="ARBA" id="ARBA00023328"/>
    </source>
</evidence>
<evidence type="ECO:0000256" key="2">
    <source>
        <dbReference type="ARBA" id="ARBA00004629"/>
    </source>
</evidence>
<dbReference type="InterPro" id="IPR008426">
    <property type="entry name" value="CENP-H_C"/>
</dbReference>
<keyword evidence="4" id="KW-0995">Kinetochore</keyword>
<accession>A0A0F7ZTQ0</accession>
<feature type="compositionally biased region" description="Basic and acidic residues" evidence="8">
    <location>
        <begin position="1"/>
        <end position="14"/>
    </location>
</feature>
<dbReference type="PANTHER" id="PTHR48122">
    <property type="entry name" value="CENTROMERE PROTEIN H"/>
    <property type="match status" value="1"/>
</dbReference>